<accession>A0A2L2TBC9</accession>
<organism evidence="2 3">
    <name type="scientific">Fusarium venenatum</name>
    <dbReference type="NCBI Taxonomy" id="56646"/>
    <lineage>
        <taxon>Eukaryota</taxon>
        <taxon>Fungi</taxon>
        <taxon>Dikarya</taxon>
        <taxon>Ascomycota</taxon>
        <taxon>Pezizomycotina</taxon>
        <taxon>Sordariomycetes</taxon>
        <taxon>Hypocreomycetidae</taxon>
        <taxon>Hypocreales</taxon>
        <taxon>Nectriaceae</taxon>
        <taxon>Fusarium</taxon>
    </lineage>
</organism>
<protein>
    <recommendedName>
        <fullName evidence="1">BTB domain-containing protein</fullName>
    </recommendedName>
</protein>
<name>A0A2L2TBC9_9HYPO</name>
<keyword evidence="3" id="KW-1185">Reference proteome</keyword>
<sequence>MSTSSSASSEGSTGQIAKICQNGDAVLAVGPKAKKIQVASDFLKHISPVFKAMLEGPTSEGEALRNKSPDSPITISLPADNALAMGRLLKILYGADDLVLDFEAVYDVISLVDKYAMTKRLKAFGLDWVRMELDDEYPTPAQFRESWGKIVLSYMLNDDAAFFEISSYLSQPTEGVVTWALKLPDQALGLRLAVAMFELYEHNFAADHRMGLCLDCFKNAQSSFVNMQNECSFVNYHD</sequence>
<dbReference type="EMBL" id="LN649230">
    <property type="protein sequence ID" value="CEI62651.1"/>
    <property type="molecule type" value="Genomic_DNA"/>
</dbReference>
<dbReference type="Proteomes" id="UP000245910">
    <property type="component" value="Chromosome II"/>
</dbReference>
<evidence type="ECO:0000313" key="3">
    <source>
        <dbReference type="Proteomes" id="UP000245910"/>
    </source>
</evidence>
<dbReference type="InterPro" id="IPR000210">
    <property type="entry name" value="BTB/POZ_dom"/>
</dbReference>
<evidence type="ECO:0000259" key="1">
    <source>
        <dbReference type="PROSITE" id="PS50097"/>
    </source>
</evidence>
<dbReference type="KEGG" id="fvn:FVRRES_07087"/>
<dbReference type="SUPFAM" id="SSF54695">
    <property type="entry name" value="POZ domain"/>
    <property type="match status" value="1"/>
</dbReference>
<dbReference type="Pfam" id="PF00651">
    <property type="entry name" value="BTB"/>
    <property type="match status" value="1"/>
</dbReference>
<dbReference type="OrthoDB" id="5275938at2759"/>
<dbReference type="PROSITE" id="PS50097">
    <property type="entry name" value="BTB"/>
    <property type="match status" value="1"/>
</dbReference>
<dbReference type="GeneID" id="37258726"/>
<dbReference type="CDD" id="cd18186">
    <property type="entry name" value="BTB_POZ_ZBTB_KLHL-like"/>
    <property type="match status" value="1"/>
</dbReference>
<dbReference type="RefSeq" id="XP_025586371.1">
    <property type="nucleotide sequence ID" value="XM_025735690.1"/>
</dbReference>
<dbReference type="InterPro" id="IPR011333">
    <property type="entry name" value="SKP1/BTB/POZ_sf"/>
</dbReference>
<evidence type="ECO:0000313" key="2">
    <source>
        <dbReference type="EMBL" id="CEI62651.1"/>
    </source>
</evidence>
<reference evidence="3" key="1">
    <citation type="submission" date="2014-10" db="EMBL/GenBank/DDBJ databases">
        <authorList>
            <person name="King R."/>
        </authorList>
    </citation>
    <scope>NUCLEOTIDE SEQUENCE [LARGE SCALE GENOMIC DNA]</scope>
    <source>
        <strain evidence="3">A3/5</strain>
    </source>
</reference>
<dbReference type="AlphaFoldDB" id="A0A2L2TBC9"/>
<proteinExistence type="predicted"/>
<feature type="domain" description="BTB" evidence="1">
    <location>
        <begin position="23"/>
        <end position="101"/>
    </location>
</feature>
<dbReference type="Gene3D" id="3.30.710.10">
    <property type="entry name" value="Potassium Channel Kv1.1, Chain A"/>
    <property type="match status" value="1"/>
</dbReference>